<keyword evidence="8 11" id="KW-0472">Membrane</keyword>
<evidence type="ECO:0000256" key="5">
    <source>
        <dbReference type="ARBA" id="ARBA00022475"/>
    </source>
</evidence>
<evidence type="ECO:0000256" key="9">
    <source>
        <dbReference type="ARBA" id="ARBA00023143"/>
    </source>
</evidence>
<keyword evidence="16" id="KW-1185">Reference proteome</keyword>
<keyword evidence="15" id="KW-0282">Flagellum</keyword>
<keyword evidence="9 11" id="KW-0975">Bacterial flagellum</keyword>
<keyword evidence="7 11" id="KW-0283">Flagellar rotation</keyword>
<dbReference type="Pfam" id="PF14841">
    <property type="entry name" value="FliG_M"/>
    <property type="match status" value="1"/>
</dbReference>
<keyword evidence="15" id="KW-0966">Cell projection</keyword>
<sequence>MAIRVREDYRGLTGPEKAAILMLALGEEHASKLFSLMGDDEIKELSQTMANLGTVSANLVERLFVEFAEQISSTGSLVGTFDSTERLLLKVMSKDKVDSIMEEIRGPAGRTMWDKLANVNEQVLANYLKNEYPQTVAVVLSKIKPDHSSRVLALLPESFAMEVIMRMLRMEAVQKEVIDDIERTLRTEFMSNLARTNRRDAHEMMAEIFNSLDRNTESRFLAALEERNRDSAERIRALMFTFEDLSKLDPSGIQTLLRSVDKQKLATALKGASETLKDMFFTNMSERAAKIMREDMAAMGPVRLRDVDEAQMYMVQIAKDMAARGEIVIASGKGEDELVY</sequence>
<dbReference type="InterPro" id="IPR028263">
    <property type="entry name" value="FliG_N"/>
</dbReference>
<evidence type="ECO:0000256" key="6">
    <source>
        <dbReference type="ARBA" id="ARBA00022500"/>
    </source>
</evidence>
<feature type="domain" description="Flagellar motor switch protein FliG C-terminal" evidence="12">
    <location>
        <begin position="223"/>
        <end position="329"/>
    </location>
</feature>
<dbReference type="NCBIfam" id="TIGR00207">
    <property type="entry name" value="fliG"/>
    <property type="match status" value="1"/>
</dbReference>
<evidence type="ECO:0000259" key="14">
    <source>
        <dbReference type="Pfam" id="PF14842"/>
    </source>
</evidence>
<dbReference type="Gene3D" id="1.10.220.30">
    <property type="match status" value="3"/>
</dbReference>
<evidence type="ECO:0000256" key="11">
    <source>
        <dbReference type="PIRNR" id="PIRNR003161"/>
    </source>
</evidence>
<keyword evidence="6 11" id="KW-0145">Chemotaxis</keyword>
<dbReference type="RefSeq" id="WP_012565899.1">
    <property type="nucleotide sequence ID" value="NZ_JBHTCM010000012.1"/>
</dbReference>
<dbReference type="PRINTS" id="PR00954">
    <property type="entry name" value="FLGMOTORFLIG"/>
</dbReference>
<dbReference type="InterPro" id="IPR011002">
    <property type="entry name" value="FliG_a-hlx"/>
</dbReference>
<comment type="caution">
    <text evidence="15">The sequence shown here is derived from an EMBL/GenBank/DDBJ whole genome shotgun (WGS) entry which is preliminary data.</text>
</comment>
<dbReference type="InterPro" id="IPR032779">
    <property type="entry name" value="FliG_M"/>
</dbReference>
<keyword evidence="5 11" id="KW-1003">Cell membrane</keyword>
<dbReference type="PANTHER" id="PTHR30534">
    <property type="entry name" value="FLAGELLAR MOTOR SWITCH PROTEIN FLIG"/>
    <property type="match status" value="1"/>
</dbReference>
<dbReference type="Proteomes" id="UP001596456">
    <property type="component" value="Unassembled WGS sequence"/>
</dbReference>
<proteinExistence type="inferred from homology"/>
<organism evidence="15 16">
    <name type="scientific">Rhodocista pekingensis</name>
    <dbReference type="NCBI Taxonomy" id="201185"/>
    <lineage>
        <taxon>Bacteria</taxon>
        <taxon>Pseudomonadati</taxon>
        <taxon>Pseudomonadota</taxon>
        <taxon>Alphaproteobacteria</taxon>
        <taxon>Rhodospirillales</taxon>
        <taxon>Azospirillaceae</taxon>
        <taxon>Rhodocista</taxon>
    </lineage>
</organism>
<evidence type="ECO:0000256" key="1">
    <source>
        <dbReference type="ARBA" id="ARBA00004117"/>
    </source>
</evidence>
<evidence type="ECO:0000256" key="2">
    <source>
        <dbReference type="ARBA" id="ARBA00004413"/>
    </source>
</evidence>
<reference evidence="16" key="1">
    <citation type="journal article" date="2019" name="Int. J. Syst. Evol. Microbiol.">
        <title>The Global Catalogue of Microorganisms (GCM) 10K type strain sequencing project: providing services to taxonomists for standard genome sequencing and annotation.</title>
        <authorList>
            <consortium name="The Broad Institute Genomics Platform"/>
            <consortium name="The Broad Institute Genome Sequencing Center for Infectious Disease"/>
            <person name="Wu L."/>
            <person name="Ma J."/>
        </authorList>
    </citation>
    <scope>NUCLEOTIDE SEQUENCE [LARGE SCALE GENOMIC DNA]</scope>
    <source>
        <strain evidence="16">CGMCC 1.16275</strain>
    </source>
</reference>
<keyword evidence="11" id="KW-0997">Cell inner membrane</keyword>
<comment type="subcellular location">
    <subcellularLocation>
        <location evidence="1 11">Bacterial flagellum basal body</location>
    </subcellularLocation>
    <subcellularLocation>
        <location evidence="11">Cell inner membrane</location>
        <topology evidence="11">Peripheral membrane protein</topology>
        <orientation evidence="11">Cytoplasmic side</orientation>
    </subcellularLocation>
    <subcellularLocation>
        <location evidence="2">Cell membrane</location>
        <topology evidence="2">Peripheral membrane protein</topology>
        <orientation evidence="2">Cytoplasmic side</orientation>
    </subcellularLocation>
</comment>
<protein>
    <recommendedName>
        <fullName evidence="4 11">Flagellar motor switch protein FliG</fullName>
    </recommendedName>
</protein>
<evidence type="ECO:0000259" key="12">
    <source>
        <dbReference type="Pfam" id="PF01706"/>
    </source>
</evidence>
<evidence type="ECO:0000256" key="3">
    <source>
        <dbReference type="ARBA" id="ARBA00010299"/>
    </source>
</evidence>
<keyword evidence="15" id="KW-0969">Cilium</keyword>
<comment type="function">
    <text evidence="10 11">FliG is one of three proteins (FliG, FliN, FliM) that forms the rotor-mounted switch complex (C ring), located at the base of the basal body. This complex interacts with the CheY and CheZ chemotaxis proteins, in addition to contacting components of the motor that determine the direction of flagellar rotation.</text>
</comment>
<evidence type="ECO:0000313" key="15">
    <source>
        <dbReference type="EMBL" id="MFC7334182.1"/>
    </source>
</evidence>
<dbReference type="Pfam" id="PF01706">
    <property type="entry name" value="FliG_C"/>
    <property type="match status" value="1"/>
</dbReference>
<dbReference type="Pfam" id="PF14842">
    <property type="entry name" value="FliG_N"/>
    <property type="match status" value="1"/>
</dbReference>
<name>A0ABW2KW68_9PROT</name>
<dbReference type="PANTHER" id="PTHR30534:SF0">
    <property type="entry name" value="FLAGELLAR MOTOR SWITCH PROTEIN FLIG"/>
    <property type="match status" value="1"/>
</dbReference>
<dbReference type="InterPro" id="IPR000090">
    <property type="entry name" value="Flg_Motor_Flig"/>
</dbReference>
<dbReference type="EMBL" id="JBHTCM010000012">
    <property type="protein sequence ID" value="MFC7334182.1"/>
    <property type="molecule type" value="Genomic_DNA"/>
</dbReference>
<evidence type="ECO:0000256" key="7">
    <source>
        <dbReference type="ARBA" id="ARBA00022779"/>
    </source>
</evidence>
<dbReference type="SUPFAM" id="SSF48029">
    <property type="entry name" value="FliG"/>
    <property type="match status" value="2"/>
</dbReference>
<comment type="similarity">
    <text evidence="3 11">Belongs to the FliG family.</text>
</comment>
<accession>A0ABW2KW68</accession>
<feature type="domain" description="Flagellar motor switch protein FliG middle" evidence="13">
    <location>
        <begin position="122"/>
        <end position="194"/>
    </location>
</feature>
<evidence type="ECO:0000256" key="10">
    <source>
        <dbReference type="ARBA" id="ARBA00025598"/>
    </source>
</evidence>
<feature type="domain" description="Flagellar motor switch protein FliG N-terminal" evidence="14">
    <location>
        <begin position="12"/>
        <end position="113"/>
    </location>
</feature>
<evidence type="ECO:0000256" key="8">
    <source>
        <dbReference type="ARBA" id="ARBA00023136"/>
    </source>
</evidence>
<dbReference type="PIRSF" id="PIRSF003161">
    <property type="entry name" value="FliG"/>
    <property type="match status" value="1"/>
</dbReference>
<gene>
    <name evidence="15" type="primary">fliG</name>
    <name evidence="15" type="ORF">ACFQPS_13500</name>
</gene>
<evidence type="ECO:0000259" key="13">
    <source>
        <dbReference type="Pfam" id="PF14841"/>
    </source>
</evidence>
<evidence type="ECO:0000256" key="4">
    <source>
        <dbReference type="ARBA" id="ARBA00021870"/>
    </source>
</evidence>
<evidence type="ECO:0000313" key="16">
    <source>
        <dbReference type="Proteomes" id="UP001596456"/>
    </source>
</evidence>
<dbReference type="InterPro" id="IPR023087">
    <property type="entry name" value="Flg_Motor_Flig_C"/>
</dbReference>